<protein>
    <submittedName>
        <fullName evidence="2">Uncharacterized protein</fullName>
    </submittedName>
</protein>
<dbReference type="OrthoDB" id="7005332at2"/>
<dbReference type="RefSeq" id="WP_019689644.1">
    <property type="nucleotide sequence ID" value="NZ_AFOY02000002.1"/>
</dbReference>
<dbReference type="EMBL" id="AFOY02000002">
    <property type="protein sequence ID" value="EXF96407.1"/>
    <property type="molecule type" value="Genomic_DNA"/>
</dbReference>
<dbReference type="AlphaFoldDB" id="A0A010TH72"/>
<sequence>MRALLTTFGRLLDQGFSKEVFDNLRNLLMCALLLAAGSDALHSVSPLFLGLFGYWIAGWGLIGLAALLMLLNMCDGLRKLAKTRYHLSLQIVLCLVYVVMAFRVVEIVWNFRVT</sequence>
<accession>A0A010TH72</accession>
<evidence type="ECO:0000313" key="2">
    <source>
        <dbReference type="EMBL" id="EXF96407.1"/>
    </source>
</evidence>
<reference evidence="2 3" key="1">
    <citation type="journal article" date="2011" name="J. Bacteriol.">
        <title>Draft genome sequence of the polycyclic aromatic hydrocarbon-degrading, genetically engineered bioluminescent bioreporter Pseudomonas fluorescens HK44.</title>
        <authorList>
            <person name="Chauhan A."/>
            <person name="Layton A.C."/>
            <person name="Williams D.E."/>
            <person name="Smartt A.E."/>
            <person name="Ripp S."/>
            <person name="Karpinets T.V."/>
            <person name="Brown S.D."/>
            <person name="Sayler G.S."/>
        </authorList>
    </citation>
    <scope>NUCLEOTIDE SEQUENCE [LARGE SCALE GENOMIC DNA]</scope>
    <source>
        <strain evidence="2 3">HK44</strain>
    </source>
</reference>
<feature type="transmembrane region" description="Helical" evidence="1">
    <location>
        <begin position="54"/>
        <end position="73"/>
    </location>
</feature>
<keyword evidence="1" id="KW-0812">Transmembrane</keyword>
<organism evidence="2 3">
    <name type="scientific">Pseudomonas fluorescens HK44</name>
    <dbReference type="NCBI Taxonomy" id="1042209"/>
    <lineage>
        <taxon>Bacteria</taxon>
        <taxon>Pseudomonadati</taxon>
        <taxon>Pseudomonadota</taxon>
        <taxon>Gammaproteobacteria</taxon>
        <taxon>Pseudomonadales</taxon>
        <taxon>Pseudomonadaceae</taxon>
        <taxon>Pseudomonas</taxon>
    </lineage>
</organism>
<comment type="caution">
    <text evidence="2">The sequence shown here is derived from an EMBL/GenBank/DDBJ whole genome shotgun (WGS) entry which is preliminary data.</text>
</comment>
<dbReference type="eggNOG" id="ENOG5033GWN">
    <property type="taxonomic scope" value="Bacteria"/>
</dbReference>
<keyword evidence="1" id="KW-0472">Membrane</keyword>
<keyword evidence="1" id="KW-1133">Transmembrane helix</keyword>
<evidence type="ECO:0000313" key="3">
    <source>
        <dbReference type="Proteomes" id="UP000022611"/>
    </source>
</evidence>
<evidence type="ECO:0000256" key="1">
    <source>
        <dbReference type="SAM" id="Phobius"/>
    </source>
</evidence>
<feature type="transmembrane region" description="Helical" evidence="1">
    <location>
        <begin position="85"/>
        <end position="105"/>
    </location>
</feature>
<name>A0A010TH72_PSEFL</name>
<proteinExistence type="predicted"/>
<dbReference type="PATRIC" id="fig|1042209.11.peg.294"/>
<gene>
    <name evidence="2" type="ORF">HK44_015765</name>
</gene>
<dbReference type="HOGENOM" id="CLU_2118969_0_0_6"/>
<dbReference type="Proteomes" id="UP000022611">
    <property type="component" value="Unassembled WGS sequence"/>
</dbReference>